<dbReference type="STRING" id="267850.ADINL_2517"/>
<evidence type="ECO:0000313" key="7">
    <source>
        <dbReference type="EMBL" id="KDE39388.1"/>
    </source>
</evidence>
<dbReference type="InterPro" id="IPR003347">
    <property type="entry name" value="JmjC_dom"/>
</dbReference>
<sequence>MSSPFPLGDMSVETFLRDYWQKKPLVIRNAFTDFQPPVSADELAGLACEEDVESRLIAFDPEADQWNMEQGPFDEARFGKLPPRHWTLLVQAVDHWVPAAGELLRRFNFIPNWRVDDLMISYAVQGGGVGPHYDNYDVFLIQASGTRRWEFGGWYDEHSPRRDDAPVMILPEWQAEESVELHPGDLLYLPPRLGHNGIALTDDCMTCSVGFRAPATHEMLRSFSDYLGERIGHDERYSDPDLTAAEDAGLISEEALSRAHQLLLAKLQDKQAFREWFGSLVTEPKYPEQSQDGDTTVSDDELRGFFDENGVLLINEGSRLAWSAAESGLLLFTDGHCRSLDSAAAMRLAKQLCHYQPVTQDDLDAADAQSVQLLCRLLEQGILYAEDDSENAEDFD</sequence>
<dbReference type="Proteomes" id="UP000027318">
    <property type="component" value="Unassembled WGS sequence"/>
</dbReference>
<organism evidence="7 8">
    <name type="scientific">Nitrincola lacisaponensis</name>
    <dbReference type="NCBI Taxonomy" id="267850"/>
    <lineage>
        <taxon>Bacteria</taxon>
        <taxon>Pseudomonadati</taxon>
        <taxon>Pseudomonadota</taxon>
        <taxon>Gammaproteobacteria</taxon>
        <taxon>Oceanospirillales</taxon>
        <taxon>Oceanospirillaceae</taxon>
        <taxon>Nitrincola</taxon>
    </lineage>
</organism>
<gene>
    <name evidence="7" type="ORF">ADINL_2517</name>
</gene>
<dbReference type="GO" id="GO:0046872">
    <property type="term" value="F:metal ion binding"/>
    <property type="evidence" value="ECO:0007669"/>
    <property type="project" value="UniProtKB-KW"/>
</dbReference>
<evidence type="ECO:0000256" key="3">
    <source>
        <dbReference type="ARBA" id="ARBA00022964"/>
    </source>
</evidence>
<proteinExistence type="predicted"/>
<dbReference type="RefSeq" id="WP_036548417.1">
    <property type="nucleotide sequence ID" value="NZ_JMSZ01000032.1"/>
</dbReference>
<protein>
    <recommendedName>
        <fullName evidence="6">JmjC domain-containing protein</fullName>
    </recommendedName>
</protein>
<dbReference type="AlphaFoldDB" id="A0A063XZ47"/>
<dbReference type="Gene3D" id="2.60.120.650">
    <property type="entry name" value="Cupin"/>
    <property type="match status" value="1"/>
</dbReference>
<feature type="domain" description="JmjC" evidence="6">
    <location>
        <begin position="99"/>
        <end position="228"/>
    </location>
</feature>
<dbReference type="GO" id="GO:0016706">
    <property type="term" value="F:2-oxoglutarate-dependent dioxygenase activity"/>
    <property type="evidence" value="ECO:0007669"/>
    <property type="project" value="TreeGrafter"/>
</dbReference>
<keyword evidence="5" id="KW-0408">Iron</keyword>
<dbReference type="PANTHER" id="PTHR13096:SF8">
    <property type="entry name" value="RIBOSOMAL OXYGENASE 1"/>
    <property type="match status" value="1"/>
</dbReference>
<evidence type="ECO:0000256" key="1">
    <source>
        <dbReference type="ARBA" id="ARBA00001954"/>
    </source>
</evidence>
<dbReference type="InterPro" id="IPR039994">
    <property type="entry name" value="NO66-like"/>
</dbReference>
<comment type="caution">
    <text evidence="7">The sequence shown here is derived from an EMBL/GenBank/DDBJ whole genome shotgun (WGS) entry which is preliminary data.</text>
</comment>
<dbReference type="SUPFAM" id="SSF51197">
    <property type="entry name" value="Clavaminate synthase-like"/>
    <property type="match status" value="1"/>
</dbReference>
<evidence type="ECO:0000256" key="4">
    <source>
        <dbReference type="ARBA" id="ARBA00023002"/>
    </source>
</evidence>
<accession>A0A063XZ47</accession>
<keyword evidence="2" id="KW-0479">Metal-binding</keyword>
<dbReference type="Pfam" id="PF20514">
    <property type="entry name" value="WHD_ROXA"/>
    <property type="match status" value="1"/>
</dbReference>
<name>A0A063XZ47_9GAMM</name>
<comment type="cofactor">
    <cofactor evidence="1">
        <name>Fe(2+)</name>
        <dbReference type="ChEBI" id="CHEBI:29033"/>
    </cofactor>
</comment>
<keyword evidence="3" id="KW-0223">Dioxygenase</keyword>
<dbReference type="OrthoDB" id="9764016at2"/>
<keyword evidence="8" id="KW-1185">Reference proteome</keyword>
<dbReference type="PROSITE" id="PS51184">
    <property type="entry name" value="JMJC"/>
    <property type="match status" value="1"/>
</dbReference>
<dbReference type="PATRIC" id="fig|267850.7.peg.2485"/>
<evidence type="ECO:0000256" key="2">
    <source>
        <dbReference type="ARBA" id="ARBA00022723"/>
    </source>
</evidence>
<keyword evidence="4" id="KW-0560">Oxidoreductase</keyword>
<dbReference type="Pfam" id="PF08007">
    <property type="entry name" value="JmjC_2"/>
    <property type="match status" value="1"/>
</dbReference>
<evidence type="ECO:0000256" key="5">
    <source>
        <dbReference type="ARBA" id="ARBA00023004"/>
    </source>
</evidence>
<dbReference type="SMART" id="SM00558">
    <property type="entry name" value="JmjC"/>
    <property type="match status" value="1"/>
</dbReference>
<dbReference type="EMBL" id="JMSZ01000032">
    <property type="protein sequence ID" value="KDE39388.1"/>
    <property type="molecule type" value="Genomic_DNA"/>
</dbReference>
<reference evidence="7 8" key="1">
    <citation type="journal article" date="2005" name="Int. J. Syst. Evol. Microbiol.">
        <title>Nitrincola lacisaponensis gen. nov., sp. nov., a novel alkaliphilic bacterium isolated from an alkaline, saline lake.</title>
        <authorList>
            <person name="Dimitriu P.A."/>
            <person name="Shukla S.K."/>
            <person name="Conradt J."/>
            <person name="Marquez M.C."/>
            <person name="Ventosa A."/>
            <person name="Maglia A."/>
            <person name="Peyton B.M."/>
            <person name="Pinkart H.C."/>
            <person name="Mormile M.R."/>
        </authorList>
    </citation>
    <scope>NUCLEOTIDE SEQUENCE [LARGE SCALE GENOMIC DNA]</scope>
    <source>
        <strain evidence="7 8">4CA</strain>
    </source>
</reference>
<dbReference type="InterPro" id="IPR046799">
    <property type="entry name" value="ROXA-like_wH"/>
</dbReference>
<dbReference type="PANTHER" id="PTHR13096">
    <property type="entry name" value="MINA53 MYC INDUCED NUCLEAR ANTIGEN"/>
    <property type="match status" value="1"/>
</dbReference>
<evidence type="ECO:0000259" key="6">
    <source>
        <dbReference type="PROSITE" id="PS51184"/>
    </source>
</evidence>
<evidence type="ECO:0000313" key="8">
    <source>
        <dbReference type="Proteomes" id="UP000027318"/>
    </source>
</evidence>
<dbReference type="Gene3D" id="3.40.366.30">
    <property type="entry name" value="50S ribosomal protein L16 arginine hydroxylase, Chain A, Domain 2"/>
    <property type="match status" value="1"/>
</dbReference>